<dbReference type="KEGG" id="thb:N186_08895"/>
<gene>
    <name evidence="1" type="ORF">N186_08895</name>
</gene>
<dbReference type="AlphaFoldDB" id="S5Z9U4"/>
<reference evidence="1 2" key="1">
    <citation type="journal article" date="2013" name="Genome Announc.">
        <title>Complete Genomic Sequence of 'Thermofilum adornatus' Strain 1910bT, a Hyperthermophilic Anaerobic Organotrophic Crenarchaeon.</title>
        <authorList>
            <person name="Dominova I.N."/>
            <person name="Kublanov I.V."/>
            <person name="Podosokorskaya O.A."/>
            <person name="Derbikova K.S."/>
            <person name="Patrushev M.V."/>
            <person name="Toshchakov S.V."/>
        </authorList>
    </citation>
    <scope>NUCLEOTIDE SEQUENCE [LARGE SCALE GENOMIC DNA]</scope>
    <source>
        <strain evidence="2">1910b</strain>
    </source>
</reference>
<sequence>MLVSARIDGEEIDMFLDEPLIVGEITSYAGGVDEVFKLLRRARLVEEKYGKASRKVLVVLTAPRKVAREIRRVARENGVEVIIGKITVAPKE</sequence>
<dbReference type="eggNOG" id="arCOG01426">
    <property type="taxonomic scope" value="Archaea"/>
</dbReference>
<keyword evidence="2" id="KW-1185">Reference proteome</keyword>
<proteinExistence type="predicted"/>
<dbReference type="HOGENOM" id="CLU_2597926_0_0_2"/>
<dbReference type="PANTHER" id="PTHR34314">
    <property type="entry name" value="CRENARCHAEAL PROTEIN, PUTATIVE-RELATED"/>
    <property type="match status" value="1"/>
</dbReference>
<evidence type="ECO:0000313" key="2">
    <source>
        <dbReference type="Proteomes" id="UP000015543"/>
    </source>
</evidence>
<dbReference type="Proteomes" id="UP000015543">
    <property type="component" value="Chromosome"/>
</dbReference>
<evidence type="ECO:0000313" key="1">
    <source>
        <dbReference type="EMBL" id="AGT36115.1"/>
    </source>
</evidence>
<dbReference type="GeneID" id="16574421"/>
<organism evidence="1 2">
    <name type="scientific">Thermofilum adornatum</name>
    <dbReference type="NCBI Taxonomy" id="1365176"/>
    <lineage>
        <taxon>Archaea</taxon>
        <taxon>Thermoproteota</taxon>
        <taxon>Thermoprotei</taxon>
        <taxon>Thermofilales</taxon>
        <taxon>Thermofilaceae</taxon>
        <taxon>Thermofilum</taxon>
    </lineage>
</organism>
<dbReference type="RefSeq" id="WP_020963422.1">
    <property type="nucleotide sequence ID" value="NC_022093.1"/>
</dbReference>
<dbReference type="PATRIC" id="fig|1365176.7.peg.1759"/>
<protein>
    <submittedName>
        <fullName evidence="1">Uncharacterized protein</fullName>
    </submittedName>
</protein>
<accession>S5Z9U4</accession>
<dbReference type="OrthoDB" id="28108at2157"/>
<name>S5Z9U4_9CREN</name>
<dbReference type="EMBL" id="CP006646">
    <property type="protein sequence ID" value="AGT36115.1"/>
    <property type="molecule type" value="Genomic_DNA"/>
</dbReference>
<dbReference type="PANTHER" id="PTHR34314:SF6">
    <property type="entry name" value="DUF3782 DOMAIN-CONTAINING PROTEIN"/>
    <property type="match status" value="1"/>
</dbReference>